<comment type="caution">
    <text evidence="2">The sequence shown here is derived from an EMBL/GenBank/DDBJ whole genome shotgun (WGS) entry which is preliminary data.</text>
</comment>
<evidence type="ECO:0000313" key="2">
    <source>
        <dbReference type="EMBL" id="TVT38132.1"/>
    </source>
</evidence>
<protein>
    <submittedName>
        <fullName evidence="2">Histidine kinase</fullName>
    </submittedName>
</protein>
<keyword evidence="3" id="KW-1185">Reference proteome</keyword>
<dbReference type="AlphaFoldDB" id="A0A558BNR2"/>
<keyword evidence="1" id="KW-0472">Membrane</keyword>
<evidence type="ECO:0000256" key="1">
    <source>
        <dbReference type="SAM" id="Phobius"/>
    </source>
</evidence>
<feature type="non-terminal residue" evidence="2">
    <location>
        <position position="119"/>
    </location>
</feature>
<dbReference type="Proteomes" id="UP000320011">
    <property type="component" value="Unassembled WGS sequence"/>
</dbReference>
<reference evidence="2 3" key="1">
    <citation type="submission" date="2019-07" db="EMBL/GenBank/DDBJ databases">
        <authorList>
            <person name="Duangmal K."/>
            <person name="Teo W.F.A."/>
        </authorList>
    </citation>
    <scope>NUCLEOTIDE SEQUENCE [LARGE SCALE GENOMIC DNA]</scope>
    <source>
        <strain evidence="2 3">TBRC 6029</strain>
    </source>
</reference>
<keyword evidence="2" id="KW-0808">Transferase</keyword>
<feature type="transmembrane region" description="Helical" evidence="1">
    <location>
        <begin position="50"/>
        <end position="72"/>
    </location>
</feature>
<gene>
    <name evidence="2" type="ORF">FNH05_24505</name>
</gene>
<keyword evidence="1" id="KW-0812">Transmembrane</keyword>
<evidence type="ECO:0000313" key="3">
    <source>
        <dbReference type="Proteomes" id="UP000320011"/>
    </source>
</evidence>
<keyword evidence="1" id="KW-1133">Transmembrane helix</keyword>
<dbReference type="GO" id="GO:0016301">
    <property type="term" value="F:kinase activity"/>
    <property type="evidence" value="ECO:0007669"/>
    <property type="project" value="UniProtKB-KW"/>
</dbReference>
<sequence length="119" mass="12686">MVERVVDWIRVRLGASLARAGITLPWWLAVCTNWISLALAGTAIAQRHALLPPVLLAASGVLAAFSMLLWLFTARIAPPWLRSVTVIAAVAILLPRPVEPDFASVLLVVLAAEEAAISG</sequence>
<organism evidence="2 3">
    <name type="scientific">Amycolatopsis rhizosphaerae</name>
    <dbReference type="NCBI Taxonomy" id="2053003"/>
    <lineage>
        <taxon>Bacteria</taxon>
        <taxon>Bacillati</taxon>
        <taxon>Actinomycetota</taxon>
        <taxon>Actinomycetes</taxon>
        <taxon>Pseudonocardiales</taxon>
        <taxon>Pseudonocardiaceae</taxon>
        <taxon>Amycolatopsis</taxon>
    </lineage>
</organism>
<proteinExistence type="predicted"/>
<accession>A0A558BNR2</accession>
<feature type="transmembrane region" description="Helical" evidence="1">
    <location>
        <begin position="21"/>
        <end position="44"/>
    </location>
</feature>
<name>A0A558BNR2_9PSEU</name>
<dbReference type="EMBL" id="VJWX01000289">
    <property type="protein sequence ID" value="TVT38132.1"/>
    <property type="molecule type" value="Genomic_DNA"/>
</dbReference>
<reference evidence="2 3" key="2">
    <citation type="submission" date="2019-08" db="EMBL/GenBank/DDBJ databases">
        <title>Amycolatopsis acidicola sp. nov., isolated from peat swamp forest soil.</title>
        <authorList>
            <person name="Srisuk N."/>
        </authorList>
    </citation>
    <scope>NUCLEOTIDE SEQUENCE [LARGE SCALE GENOMIC DNA]</scope>
    <source>
        <strain evidence="2 3">TBRC 6029</strain>
    </source>
</reference>
<keyword evidence="2" id="KW-0418">Kinase</keyword>